<dbReference type="GO" id="GO:0000706">
    <property type="term" value="P:meiotic DNA double-strand break processing"/>
    <property type="evidence" value="ECO:0007669"/>
    <property type="project" value="TreeGrafter"/>
</dbReference>
<feature type="domain" description="Spo11/DNA topoisomerase VI subunit A N-terminal" evidence="1">
    <location>
        <begin position="50"/>
        <end position="88"/>
    </location>
</feature>
<reference evidence="2" key="2">
    <citation type="submission" date="2025-08" db="UniProtKB">
        <authorList>
            <consortium name="Ensembl"/>
        </authorList>
    </citation>
    <scope>IDENTIFICATION</scope>
</reference>
<dbReference type="InterPro" id="IPR036078">
    <property type="entry name" value="Spo11/TopoVI_A_sf"/>
</dbReference>
<dbReference type="GO" id="GO:0005524">
    <property type="term" value="F:ATP binding"/>
    <property type="evidence" value="ECO:0007669"/>
    <property type="project" value="InterPro"/>
</dbReference>
<dbReference type="SUPFAM" id="SSF56726">
    <property type="entry name" value="DNA topoisomerase IV, alpha subunit"/>
    <property type="match status" value="1"/>
</dbReference>
<dbReference type="GO" id="GO:0003918">
    <property type="term" value="F:DNA topoisomerase type II (double strand cut, ATP-hydrolyzing) activity"/>
    <property type="evidence" value="ECO:0007669"/>
    <property type="project" value="InterPro"/>
</dbReference>
<reference evidence="2" key="3">
    <citation type="submission" date="2025-09" db="UniProtKB">
        <authorList>
            <consortium name="Ensembl"/>
        </authorList>
    </citation>
    <scope>IDENTIFICATION</scope>
</reference>
<dbReference type="GO" id="GO:0000228">
    <property type="term" value="C:nuclear chromosome"/>
    <property type="evidence" value="ECO:0007669"/>
    <property type="project" value="TreeGrafter"/>
</dbReference>
<reference evidence="3" key="1">
    <citation type="submission" date="2018-06" db="EMBL/GenBank/DDBJ databases">
        <title>Genome assembly of Danube salmon.</title>
        <authorList>
            <person name="Macqueen D.J."/>
            <person name="Gundappa M.K."/>
        </authorList>
    </citation>
    <scope>NUCLEOTIDE SEQUENCE [LARGE SCALE GENOMIC DNA]</scope>
</reference>
<dbReference type="PANTHER" id="PTHR10848:SF0">
    <property type="entry name" value="MEIOTIC RECOMBINATION PROTEIN SPO11"/>
    <property type="match status" value="1"/>
</dbReference>
<dbReference type="InterPro" id="IPR036388">
    <property type="entry name" value="WH-like_DNA-bd_sf"/>
</dbReference>
<dbReference type="STRING" id="62062.ENSHHUP00000043481"/>
<organism evidence="2 3">
    <name type="scientific">Hucho hucho</name>
    <name type="common">huchen</name>
    <dbReference type="NCBI Taxonomy" id="62062"/>
    <lineage>
        <taxon>Eukaryota</taxon>
        <taxon>Metazoa</taxon>
        <taxon>Chordata</taxon>
        <taxon>Craniata</taxon>
        <taxon>Vertebrata</taxon>
        <taxon>Euteleostomi</taxon>
        <taxon>Actinopterygii</taxon>
        <taxon>Neopterygii</taxon>
        <taxon>Teleostei</taxon>
        <taxon>Protacanthopterygii</taxon>
        <taxon>Salmoniformes</taxon>
        <taxon>Salmonidae</taxon>
        <taxon>Salmoninae</taxon>
        <taxon>Hucho</taxon>
    </lineage>
</organism>
<dbReference type="GO" id="GO:0042138">
    <property type="term" value="P:meiotic DNA double-strand break formation"/>
    <property type="evidence" value="ECO:0007669"/>
    <property type="project" value="TreeGrafter"/>
</dbReference>
<evidence type="ECO:0000313" key="2">
    <source>
        <dbReference type="Ensembl" id="ENSHHUP00000043481.1"/>
    </source>
</evidence>
<dbReference type="Proteomes" id="UP000314982">
    <property type="component" value="Unassembled WGS sequence"/>
</dbReference>
<keyword evidence="3" id="KW-1185">Reference proteome</keyword>
<dbReference type="InterPro" id="IPR002815">
    <property type="entry name" value="Spo11/TopoVI_A"/>
</dbReference>
<dbReference type="Gene3D" id="3.40.1360.10">
    <property type="match status" value="1"/>
</dbReference>
<sequence length="170" mass="18284">MKLQFCSYPTDPSGSIFNSAVGLQMTSGTSVATVRSNCSSSVPPPPPSTNLCRATHATKRDIYYNDTPVFGSLKTVDSIVDDISCMLKGGGGASSQVICVTWRRTAPGWTVNPAPLLLQFYLMLAGIKNIVSPSKIVLIVEKDATFQTLLDDDFCTKLTHGFSLLMVTLN</sequence>
<proteinExistence type="predicted"/>
<dbReference type="GO" id="GO:0007131">
    <property type="term" value="P:reciprocal meiotic recombination"/>
    <property type="evidence" value="ECO:0007669"/>
    <property type="project" value="TreeGrafter"/>
</dbReference>
<dbReference type="Gene3D" id="1.10.10.10">
    <property type="entry name" value="Winged helix-like DNA-binding domain superfamily/Winged helix DNA-binding domain"/>
    <property type="match status" value="1"/>
</dbReference>
<name>A0A4W5MWW1_9TELE</name>
<protein>
    <recommendedName>
        <fullName evidence="1">Spo11/DNA topoisomerase VI subunit A N-terminal domain-containing protein</fullName>
    </recommendedName>
</protein>
<dbReference type="GO" id="GO:0003677">
    <property type="term" value="F:DNA binding"/>
    <property type="evidence" value="ECO:0007669"/>
    <property type="project" value="InterPro"/>
</dbReference>
<evidence type="ECO:0000259" key="1">
    <source>
        <dbReference type="Pfam" id="PF04406"/>
    </source>
</evidence>
<accession>A0A4W5MWW1</accession>
<dbReference type="GeneTree" id="ENSGT00990000211061"/>
<dbReference type="PRINTS" id="PR01550">
    <property type="entry name" value="TOP6AFAMILY"/>
</dbReference>
<dbReference type="Pfam" id="PF04406">
    <property type="entry name" value="TP6A_N"/>
    <property type="match status" value="1"/>
</dbReference>
<dbReference type="Ensembl" id="ENSHHUT00000045111.1">
    <property type="protein sequence ID" value="ENSHHUP00000043481.1"/>
    <property type="gene ID" value="ENSHHUG00000026690.1"/>
</dbReference>
<evidence type="ECO:0000313" key="3">
    <source>
        <dbReference type="Proteomes" id="UP000314982"/>
    </source>
</evidence>
<dbReference type="AlphaFoldDB" id="A0A4W5MWW1"/>
<dbReference type="PANTHER" id="PTHR10848">
    <property type="entry name" value="MEIOTIC RECOMBINATION PROTEIN SPO11"/>
    <property type="match status" value="1"/>
</dbReference>
<dbReference type="InterPro" id="IPR013049">
    <property type="entry name" value="Spo11/TopoVI_A_N"/>
</dbReference>